<evidence type="ECO:0000313" key="2">
    <source>
        <dbReference type="EMBL" id="CAF2153891.1"/>
    </source>
</evidence>
<dbReference type="EMBL" id="CAJNRF010014042">
    <property type="protein sequence ID" value="CAF2153891.1"/>
    <property type="molecule type" value="Genomic_DNA"/>
</dbReference>
<sequence>MTERVNRTLKEQIAIYAQNHSDLWDKEVQKLASPAPGPPPTTSEHKYIRYYRTNLMNKLRIAHHLVREHSEIKKLIQKSNYDKHATNQQFSIGDLVWVQFPAHQINQTTITHKLRPRCQGPCRLSEQLSPSTCIVTRLNDNVSLDSTNVDRMKFYYEPAKDTNPLPTTVSLPLSGQTRRFSTRSRRPLFDV</sequence>
<dbReference type="AlphaFoldDB" id="A0A815GHV8"/>
<proteinExistence type="predicted"/>
<dbReference type="Proteomes" id="UP000663834">
    <property type="component" value="Unassembled WGS sequence"/>
</dbReference>
<comment type="caution">
    <text evidence="1">The sequence shown here is derived from an EMBL/GenBank/DDBJ whole genome shotgun (WGS) entry which is preliminary data.</text>
</comment>
<protein>
    <submittedName>
        <fullName evidence="1">Uncharacterized protein</fullName>
    </submittedName>
</protein>
<gene>
    <name evidence="1" type="ORF">KQP761_LOCUS6688</name>
    <name evidence="2" type="ORF">WKI299_LOCUS30855</name>
</gene>
<dbReference type="Proteomes" id="UP000663856">
    <property type="component" value="Unassembled WGS sequence"/>
</dbReference>
<evidence type="ECO:0000313" key="1">
    <source>
        <dbReference type="EMBL" id="CAF1339979.1"/>
    </source>
</evidence>
<name>A0A815GHV8_9BILA</name>
<organism evidence="1 3">
    <name type="scientific">Rotaria magnacalcarata</name>
    <dbReference type="NCBI Taxonomy" id="392030"/>
    <lineage>
        <taxon>Eukaryota</taxon>
        <taxon>Metazoa</taxon>
        <taxon>Spiralia</taxon>
        <taxon>Gnathifera</taxon>
        <taxon>Rotifera</taxon>
        <taxon>Eurotatoria</taxon>
        <taxon>Bdelloidea</taxon>
        <taxon>Philodinida</taxon>
        <taxon>Philodinidae</taxon>
        <taxon>Rotaria</taxon>
    </lineage>
</organism>
<accession>A0A815GHV8</accession>
<dbReference type="EMBL" id="CAJNOW010002065">
    <property type="protein sequence ID" value="CAF1339979.1"/>
    <property type="molecule type" value="Genomic_DNA"/>
</dbReference>
<evidence type="ECO:0000313" key="3">
    <source>
        <dbReference type="Proteomes" id="UP000663834"/>
    </source>
</evidence>
<reference evidence="1" key="1">
    <citation type="submission" date="2021-02" db="EMBL/GenBank/DDBJ databases">
        <authorList>
            <person name="Nowell W R."/>
        </authorList>
    </citation>
    <scope>NUCLEOTIDE SEQUENCE</scope>
</reference>